<dbReference type="NCBIfam" id="TIGR04131">
    <property type="entry name" value="Bac_Flav_CTERM"/>
    <property type="match status" value="1"/>
</dbReference>
<organism evidence="1 2">
    <name type="scientific">Flagellimonas allohymeniacidonis</name>
    <dbReference type="NCBI Taxonomy" id="2517819"/>
    <lineage>
        <taxon>Bacteria</taxon>
        <taxon>Pseudomonadati</taxon>
        <taxon>Bacteroidota</taxon>
        <taxon>Flavobacteriia</taxon>
        <taxon>Flavobacteriales</taxon>
        <taxon>Flavobacteriaceae</taxon>
        <taxon>Flagellimonas</taxon>
    </lineage>
</organism>
<dbReference type="Pfam" id="PF13585">
    <property type="entry name" value="CHU_C"/>
    <property type="match status" value="1"/>
</dbReference>
<sequence>MTFSLINAQDAFHNFGNLQFHSTSAVGFHLDVIDDGTFDNNRGLTGFYSSGRLNISGSSNPIFEDMEIFVDNGLQLDTWVGVTNNANFISGDVTTVKSNLNDYLNFIDDAFYTGTGNNTHVNGYTGASNKSLITFPVGDGERIRYLTLNSVEINSLARCSYFFEDPNAPVSLSQTFSTDLTSQDDLQVSTLEFWRLQGDRSSVVTLTWDTRSSVSLLAETVESLVVVGWNRNEGVWENLGNTSISGNLENGSITSVNFIPDDYEILTLGGTDDLLQPFSILELDNYFLTPNNDGINDFLVIDGIENVPNNILNIYNRYGVLVYSKVNYNNEFNGLSNRNAVIRQDSGLSAGIYFYVLTVNDTKEKFQGYLYLSN</sequence>
<dbReference type="AlphaFoldDB" id="A0A4Q8QG33"/>
<name>A0A4Q8QG33_9FLAO</name>
<dbReference type="InterPro" id="IPR026341">
    <property type="entry name" value="T9SS_type_B"/>
</dbReference>
<evidence type="ECO:0000313" key="2">
    <source>
        <dbReference type="Proteomes" id="UP000291981"/>
    </source>
</evidence>
<keyword evidence="2" id="KW-1185">Reference proteome</keyword>
<comment type="caution">
    <text evidence="1">The sequence shown here is derived from an EMBL/GenBank/DDBJ whole genome shotgun (WGS) entry which is preliminary data.</text>
</comment>
<dbReference type="EMBL" id="SGIU01000002">
    <property type="protein sequence ID" value="TAI48168.1"/>
    <property type="molecule type" value="Genomic_DNA"/>
</dbReference>
<evidence type="ECO:0000313" key="1">
    <source>
        <dbReference type="EMBL" id="TAI48168.1"/>
    </source>
</evidence>
<accession>A0A4Q8QG33</accession>
<dbReference type="Proteomes" id="UP000291981">
    <property type="component" value="Unassembled WGS sequence"/>
</dbReference>
<proteinExistence type="predicted"/>
<reference evidence="1 2" key="1">
    <citation type="submission" date="2019-02" db="EMBL/GenBank/DDBJ databases">
        <title>Draft genome sequence of Muricauda sp. 176CP4-71.</title>
        <authorList>
            <person name="Park J.-S."/>
        </authorList>
    </citation>
    <scope>NUCLEOTIDE SEQUENCE [LARGE SCALE GENOMIC DNA]</scope>
    <source>
        <strain evidence="1 2">176CP4-71</strain>
    </source>
</reference>
<protein>
    <submittedName>
        <fullName evidence="1">Gliding motility-associated C-terminal domain-containing protein</fullName>
    </submittedName>
</protein>
<dbReference type="OrthoDB" id="1489185at2"/>
<gene>
    <name evidence="1" type="ORF">EW142_08835</name>
</gene>